<dbReference type="SUPFAM" id="SSF55856">
    <property type="entry name" value="Cytochrome b5-like heme/steroid binding domain"/>
    <property type="match status" value="1"/>
</dbReference>
<dbReference type="SUPFAM" id="SSF47203">
    <property type="entry name" value="Acyl-CoA dehydrogenase C-terminal domain-like"/>
    <property type="match status" value="1"/>
</dbReference>
<dbReference type="PANTHER" id="PTHR48083">
    <property type="entry name" value="MEDIUM-CHAIN SPECIFIC ACYL-COA DEHYDROGENASE, MITOCHONDRIAL-RELATED"/>
    <property type="match status" value="1"/>
</dbReference>
<dbReference type="InterPro" id="IPR036250">
    <property type="entry name" value="AcylCo_DH-like_C"/>
</dbReference>
<dbReference type="PROSITE" id="PS00072">
    <property type="entry name" value="ACYL_COA_DH_1"/>
    <property type="match status" value="1"/>
</dbReference>
<dbReference type="AlphaFoldDB" id="A0AAD5UF15"/>
<keyword evidence="3" id="KW-0285">Flavoprotein</keyword>
<evidence type="ECO:0000256" key="4">
    <source>
        <dbReference type="ARBA" id="ARBA00022827"/>
    </source>
</evidence>
<dbReference type="Gene3D" id="1.10.540.10">
    <property type="entry name" value="Acyl-CoA dehydrogenase/oxidase, N-terminal domain"/>
    <property type="match status" value="1"/>
</dbReference>
<evidence type="ECO:0000313" key="8">
    <source>
        <dbReference type="Proteomes" id="UP001210925"/>
    </source>
</evidence>
<protein>
    <recommendedName>
        <fullName evidence="6">Cytochrome b5 heme-binding domain-containing protein</fullName>
    </recommendedName>
</protein>
<evidence type="ECO:0000259" key="6">
    <source>
        <dbReference type="PROSITE" id="PS50255"/>
    </source>
</evidence>
<evidence type="ECO:0000256" key="3">
    <source>
        <dbReference type="ARBA" id="ARBA00022630"/>
    </source>
</evidence>
<organism evidence="7 8">
    <name type="scientific">Boothiomyces macroporosus</name>
    <dbReference type="NCBI Taxonomy" id="261099"/>
    <lineage>
        <taxon>Eukaryota</taxon>
        <taxon>Fungi</taxon>
        <taxon>Fungi incertae sedis</taxon>
        <taxon>Chytridiomycota</taxon>
        <taxon>Chytridiomycota incertae sedis</taxon>
        <taxon>Chytridiomycetes</taxon>
        <taxon>Rhizophydiales</taxon>
        <taxon>Terramycetaceae</taxon>
        <taxon>Boothiomyces</taxon>
    </lineage>
</organism>
<comment type="caution">
    <text evidence="7">The sequence shown here is derived from an EMBL/GenBank/DDBJ whole genome shotgun (WGS) entry which is preliminary data.</text>
</comment>
<dbReference type="Pfam" id="PF00441">
    <property type="entry name" value="Acyl-CoA_dh_1"/>
    <property type="match status" value="1"/>
</dbReference>
<dbReference type="Proteomes" id="UP001210925">
    <property type="component" value="Unassembled WGS sequence"/>
</dbReference>
<dbReference type="InterPro" id="IPR037069">
    <property type="entry name" value="AcylCoA_DH/ox_N_sf"/>
</dbReference>
<proteinExistence type="inferred from homology"/>
<dbReference type="Gene3D" id="2.40.110.10">
    <property type="entry name" value="Butyryl-CoA Dehydrogenase, subunit A, domain 2"/>
    <property type="match status" value="1"/>
</dbReference>
<feature type="domain" description="Cytochrome b5 heme-binding" evidence="6">
    <location>
        <begin position="1"/>
        <end position="70"/>
    </location>
</feature>
<name>A0AAD5UF15_9FUNG</name>
<dbReference type="Pfam" id="PF02771">
    <property type="entry name" value="Acyl-CoA_dh_N"/>
    <property type="match status" value="1"/>
</dbReference>
<dbReference type="GO" id="GO:0050660">
    <property type="term" value="F:flavin adenine dinucleotide binding"/>
    <property type="evidence" value="ECO:0007669"/>
    <property type="project" value="InterPro"/>
</dbReference>
<dbReference type="Gene3D" id="1.20.140.10">
    <property type="entry name" value="Butyryl-CoA Dehydrogenase, subunit A, domain 3"/>
    <property type="match status" value="1"/>
</dbReference>
<dbReference type="GO" id="GO:0033539">
    <property type="term" value="P:fatty acid beta-oxidation using acyl-CoA dehydrogenase"/>
    <property type="evidence" value="ECO:0007669"/>
    <property type="project" value="TreeGrafter"/>
</dbReference>
<dbReference type="InterPro" id="IPR006089">
    <property type="entry name" value="Acyl-CoA_DH_CS"/>
</dbReference>
<dbReference type="GO" id="GO:0005737">
    <property type="term" value="C:cytoplasm"/>
    <property type="evidence" value="ECO:0007669"/>
    <property type="project" value="TreeGrafter"/>
</dbReference>
<dbReference type="InterPro" id="IPR013786">
    <property type="entry name" value="AcylCoA_DH/ox_N"/>
</dbReference>
<keyword evidence="4" id="KW-0274">FAD</keyword>
<keyword evidence="5" id="KW-0560">Oxidoreductase</keyword>
<sequence>MSSYTRQEVATHNSAKSAWIIVDSIVYDITNGGELLILEHAGKDATEIFYAFHRQDVLQKYQRLAIGSITNEKQQIIQNTPGSISKVPYAEPSYLQELMLGFHSPYFNESHKKFRQAVRHFVQTEILPEATAFDEAGKPASKEMFKKMGEFGLLAARMGPGPHLKAFKLPGGVKPEEFDYFHEQIAHEEVCILGLPGYQDSIGTGMVIGLPPVMNFARKEVRDKVVREVLTGQKTISLAISEPNAGSDVAAIATTAVKTPDGKHYIVNGVKKWITNGGFSDYFSTAVLTGKGHGGISMLLIERTEGVETKGIKTSYSSSAGTAYITFENVKVPVENLLGKEGGGFPVIMFNFNHERWFIVAGMVAASRKVVEECFKWANQRKVFGKSLLEQPVIRNKLAHMVSQVESTNNWLENITYQMTKMSYKEAAIKLGGPIALLKLLSTRVAHNVADEACQIFGGRGITKTGMGRYVEGFQRTYKFGAILGGSEEIMADLGIRQAMRNFPNARL</sequence>
<evidence type="ECO:0000313" key="7">
    <source>
        <dbReference type="EMBL" id="KAJ3256332.1"/>
    </source>
</evidence>
<accession>A0AAD5UF15</accession>
<dbReference type="InterPro" id="IPR009075">
    <property type="entry name" value="AcylCo_DH/oxidase_C"/>
</dbReference>
<dbReference type="GO" id="GO:0003995">
    <property type="term" value="F:acyl-CoA dehydrogenase activity"/>
    <property type="evidence" value="ECO:0007669"/>
    <property type="project" value="InterPro"/>
</dbReference>
<dbReference type="InterPro" id="IPR001199">
    <property type="entry name" value="Cyt_B5-like_heme/steroid-bd"/>
</dbReference>
<dbReference type="Pfam" id="PF00173">
    <property type="entry name" value="Cyt-b5"/>
    <property type="match status" value="1"/>
</dbReference>
<dbReference type="InterPro" id="IPR009100">
    <property type="entry name" value="AcylCoA_DH/oxidase_NM_dom_sf"/>
</dbReference>
<dbReference type="InterPro" id="IPR036400">
    <property type="entry name" value="Cyt_B5-like_heme/steroid_sf"/>
</dbReference>
<reference evidence="7" key="1">
    <citation type="submission" date="2020-05" db="EMBL/GenBank/DDBJ databases">
        <title>Phylogenomic resolution of chytrid fungi.</title>
        <authorList>
            <person name="Stajich J.E."/>
            <person name="Amses K."/>
            <person name="Simmons R."/>
            <person name="Seto K."/>
            <person name="Myers J."/>
            <person name="Bonds A."/>
            <person name="Quandt C.A."/>
            <person name="Barry K."/>
            <person name="Liu P."/>
            <person name="Grigoriev I."/>
            <person name="Longcore J.E."/>
            <person name="James T.Y."/>
        </authorList>
    </citation>
    <scope>NUCLEOTIDE SEQUENCE</scope>
    <source>
        <strain evidence="7">PLAUS21</strain>
    </source>
</reference>
<evidence type="ECO:0000256" key="5">
    <source>
        <dbReference type="ARBA" id="ARBA00023002"/>
    </source>
</evidence>
<dbReference type="Pfam" id="PF02770">
    <property type="entry name" value="Acyl-CoA_dh_M"/>
    <property type="match status" value="1"/>
</dbReference>
<keyword evidence="8" id="KW-1185">Reference proteome</keyword>
<comment type="similarity">
    <text evidence="2">Belongs to the acyl-CoA dehydrogenase family.</text>
</comment>
<dbReference type="Gene3D" id="3.10.120.10">
    <property type="entry name" value="Cytochrome b5-like heme/steroid binding domain"/>
    <property type="match status" value="1"/>
</dbReference>
<gene>
    <name evidence="7" type="ORF">HK103_005587</name>
</gene>
<dbReference type="InterPro" id="IPR050741">
    <property type="entry name" value="Acyl-CoA_dehydrogenase"/>
</dbReference>
<dbReference type="SMART" id="SM01117">
    <property type="entry name" value="Cyt-b5"/>
    <property type="match status" value="1"/>
</dbReference>
<dbReference type="EMBL" id="JADGKB010000052">
    <property type="protein sequence ID" value="KAJ3256332.1"/>
    <property type="molecule type" value="Genomic_DNA"/>
</dbReference>
<dbReference type="InterPro" id="IPR006091">
    <property type="entry name" value="Acyl-CoA_Oxase/DH_mid-dom"/>
</dbReference>
<dbReference type="PANTHER" id="PTHR48083:SF28">
    <property type="entry name" value="ACYL-COA DEHYDROGENASE FAMILY PROTEIN (AFU_ORTHOLOGUE AFUA_6G10880)-RELATED"/>
    <property type="match status" value="1"/>
</dbReference>
<dbReference type="SUPFAM" id="SSF56645">
    <property type="entry name" value="Acyl-CoA dehydrogenase NM domain-like"/>
    <property type="match status" value="1"/>
</dbReference>
<evidence type="ECO:0000256" key="2">
    <source>
        <dbReference type="ARBA" id="ARBA00009347"/>
    </source>
</evidence>
<evidence type="ECO:0000256" key="1">
    <source>
        <dbReference type="ARBA" id="ARBA00001974"/>
    </source>
</evidence>
<dbReference type="PROSITE" id="PS50255">
    <property type="entry name" value="CYTOCHROME_B5_2"/>
    <property type="match status" value="1"/>
</dbReference>
<comment type="cofactor">
    <cofactor evidence="1">
        <name>FAD</name>
        <dbReference type="ChEBI" id="CHEBI:57692"/>
    </cofactor>
</comment>
<dbReference type="InterPro" id="IPR046373">
    <property type="entry name" value="Acyl-CoA_Oxase/DH_mid-dom_sf"/>
</dbReference>